<evidence type="ECO:0000256" key="1">
    <source>
        <dbReference type="ARBA" id="ARBA00001946"/>
    </source>
</evidence>
<comment type="caution">
    <text evidence="9">The sequence shown here is derived from an EMBL/GenBank/DDBJ whole genome shotgun (WGS) entry which is preliminary data.</text>
</comment>
<gene>
    <name evidence="8" type="primary">comB</name>
    <name evidence="9" type="ORF">G9U52_03255</name>
</gene>
<dbReference type="InterPro" id="IPR036702">
    <property type="entry name" value="ComB-like_sf"/>
</dbReference>
<comment type="catalytic activity">
    <reaction evidence="7 8">
        <text>(2R)-O-phospho-3-sulfolactate + H2O = (2R)-3-sulfolactate + phosphate</text>
        <dbReference type="Rhea" id="RHEA:23416"/>
        <dbReference type="ChEBI" id="CHEBI:15377"/>
        <dbReference type="ChEBI" id="CHEBI:15597"/>
        <dbReference type="ChEBI" id="CHEBI:43474"/>
        <dbReference type="ChEBI" id="CHEBI:58738"/>
        <dbReference type="EC" id="3.1.3.71"/>
    </reaction>
</comment>
<comment type="cofactor">
    <cofactor evidence="1 8">
        <name>Mg(2+)</name>
        <dbReference type="ChEBI" id="CHEBI:18420"/>
    </cofactor>
</comment>
<evidence type="ECO:0000313" key="10">
    <source>
        <dbReference type="Proteomes" id="UP001165962"/>
    </source>
</evidence>
<name>A0ABX0IZI8_9BACL</name>
<protein>
    <recommendedName>
        <fullName evidence="4 8">Probable 2-phosphosulfolactate phosphatase</fullName>
        <ecNumber evidence="3 8">3.1.3.71</ecNumber>
    </recommendedName>
</protein>
<evidence type="ECO:0000256" key="6">
    <source>
        <dbReference type="ARBA" id="ARBA00022842"/>
    </source>
</evidence>
<evidence type="ECO:0000256" key="4">
    <source>
        <dbReference type="ARBA" id="ARBA00021948"/>
    </source>
</evidence>
<dbReference type="HAMAP" id="MF_00490">
    <property type="entry name" value="ComB"/>
    <property type="match status" value="1"/>
</dbReference>
<dbReference type="PANTHER" id="PTHR37311">
    <property type="entry name" value="2-PHOSPHOSULFOLACTATE PHOSPHATASE-RELATED"/>
    <property type="match status" value="1"/>
</dbReference>
<keyword evidence="5 8" id="KW-0378">Hydrolase</keyword>
<dbReference type="EMBL" id="JAAOIW010000001">
    <property type="protein sequence ID" value="NHN28848.1"/>
    <property type="molecule type" value="Genomic_DNA"/>
</dbReference>
<evidence type="ECO:0000256" key="8">
    <source>
        <dbReference type="HAMAP-Rule" id="MF_00490"/>
    </source>
</evidence>
<comment type="similarity">
    <text evidence="2 8">Belongs to the ComB family.</text>
</comment>
<reference evidence="9" key="1">
    <citation type="submission" date="2020-03" db="EMBL/GenBank/DDBJ databases">
        <title>Draft sequencing of Paenibacilllus sp. S3N08.</title>
        <authorList>
            <person name="Kim D.-U."/>
        </authorList>
    </citation>
    <scope>NUCLEOTIDE SEQUENCE</scope>
    <source>
        <strain evidence="9">S3N08</strain>
    </source>
</reference>
<proteinExistence type="inferred from homology"/>
<dbReference type="InterPro" id="IPR005238">
    <property type="entry name" value="ComB-like"/>
</dbReference>
<organism evidence="9 10">
    <name type="scientific">Paenibacillus agricola</name>
    <dbReference type="NCBI Taxonomy" id="2716264"/>
    <lineage>
        <taxon>Bacteria</taxon>
        <taxon>Bacillati</taxon>
        <taxon>Bacillota</taxon>
        <taxon>Bacilli</taxon>
        <taxon>Bacillales</taxon>
        <taxon>Paenibacillaceae</taxon>
        <taxon>Paenibacillus</taxon>
    </lineage>
</organism>
<dbReference type="EC" id="3.1.3.71" evidence="3 8"/>
<dbReference type="RefSeq" id="WP_166146052.1">
    <property type="nucleotide sequence ID" value="NZ_JAAOIW010000001.1"/>
</dbReference>
<evidence type="ECO:0000256" key="5">
    <source>
        <dbReference type="ARBA" id="ARBA00022801"/>
    </source>
</evidence>
<dbReference type="Gene3D" id="3.90.1560.10">
    <property type="entry name" value="ComB-like"/>
    <property type="match status" value="1"/>
</dbReference>
<evidence type="ECO:0000313" key="9">
    <source>
        <dbReference type="EMBL" id="NHN28848.1"/>
    </source>
</evidence>
<keyword evidence="10" id="KW-1185">Reference proteome</keyword>
<dbReference type="Proteomes" id="UP001165962">
    <property type="component" value="Unassembled WGS sequence"/>
</dbReference>
<evidence type="ECO:0000256" key="3">
    <source>
        <dbReference type="ARBA" id="ARBA00012953"/>
    </source>
</evidence>
<evidence type="ECO:0000256" key="7">
    <source>
        <dbReference type="ARBA" id="ARBA00033711"/>
    </source>
</evidence>
<keyword evidence="6 8" id="KW-0460">Magnesium</keyword>
<dbReference type="Pfam" id="PF04029">
    <property type="entry name" value="2-ph_phosp"/>
    <property type="match status" value="1"/>
</dbReference>
<accession>A0ABX0IZI8</accession>
<evidence type="ECO:0000256" key="2">
    <source>
        <dbReference type="ARBA" id="ARBA00009997"/>
    </source>
</evidence>
<dbReference type="PANTHER" id="PTHR37311:SF1">
    <property type="entry name" value="2-PHOSPHOSULFOLACTATE PHOSPHATASE-RELATED"/>
    <property type="match status" value="1"/>
</dbReference>
<dbReference type="SUPFAM" id="SSF142823">
    <property type="entry name" value="ComB-like"/>
    <property type="match status" value="1"/>
</dbReference>
<sequence length="253" mass="27901">MDIQVIPYINEACWDDLAHKTVIVIDVLRATSTIVTALAHGCEAIYPVETVLEAKQLKQEHPSWLTGGERSCKKIPGFNFGNSPFEYLDDQFAGYPIILTTTNGTRAIRKAHRACTILIASLLNGRACASEAAALNKDIVLLCSGTQDVFSFEDGICAGQIIEELYGAVQGKDVELHIDDFGLSMLYAFRHIQPGMTETLLHCSNGKRLTKLGFREDVTYCSQMNLIQLVPIVVGDRITALPVRQSQLASQYH</sequence>